<feature type="transmembrane region" description="Helical" evidence="6">
    <location>
        <begin position="149"/>
        <end position="170"/>
    </location>
</feature>
<keyword evidence="7" id="KW-0378">Hydrolase</keyword>
<sequence>MIRPSVIIGWVGRILLWMIILGCLAILLLTVLIPRLAGATPYTIMTGSMRPALPPGTLVVVRPVPVERIGVGSVITYQLKSGQPTVVTHRVISQGTNGKGELRFRTQGDANDVADQAWVRSVQIRGEVWYALPFLGYPAQLITGRQHQLLVYLLSVVLLGYAVFMFASAVRDRRRPRRSQQREVQKAA</sequence>
<reference evidence="7 8" key="1">
    <citation type="submission" date="2019-07" db="EMBL/GenBank/DDBJ databases">
        <title>Microlunatus dokdonensis sp. nov. isolated from the rhizospheric soil of the wild plant Elymus tsukushiensis.</title>
        <authorList>
            <person name="Ghim S.-Y."/>
            <person name="Hwang Y.-J."/>
            <person name="Son J.-S."/>
            <person name="Shin J.-H."/>
        </authorList>
    </citation>
    <scope>NUCLEOTIDE SEQUENCE [LARGE SCALE GENOMIC DNA]</scope>
    <source>
        <strain evidence="7 8">KUDC0627</strain>
    </source>
</reference>
<organism evidence="7 8">
    <name type="scientific">Microlunatus elymi</name>
    <dbReference type="NCBI Taxonomy" id="2596828"/>
    <lineage>
        <taxon>Bacteria</taxon>
        <taxon>Bacillati</taxon>
        <taxon>Actinomycetota</taxon>
        <taxon>Actinomycetes</taxon>
        <taxon>Propionibacteriales</taxon>
        <taxon>Propionibacteriaceae</taxon>
        <taxon>Microlunatus</taxon>
    </lineage>
</organism>
<dbReference type="AlphaFoldDB" id="A0A516Q4V3"/>
<gene>
    <name evidence="7" type="ORF">FOE78_00030</name>
</gene>
<evidence type="ECO:0000313" key="8">
    <source>
        <dbReference type="Proteomes" id="UP000319263"/>
    </source>
</evidence>
<keyword evidence="8" id="KW-1185">Reference proteome</keyword>
<dbReference type="InterPro" id="IPR019533">
    <property type="entry name" value="Peptidase_S26"/>
</dbReference>
<dbReference type="PANTHER" id="PTHR10806">
    <property type="entry name" value="SIGNAL PEPTIDASE COMPLEX CATALYTIC SUBUNIT SEC11"/>
    <property type="match status" value="1"/>
</dbReference>
<dbReference type="Proteomes" id="UP000319263">
    <property type="component" value="Chromosome"/>
</dbReference>
<dbReference type="CDD" id="cd06530">
    <property type="entry name" value="S26_SPase_I"/>
    <property type="match status" value="1"/>
</dbReference>
<dbReference type="PANTHER" id="PTHR10806:SF6">
    <property type="entry name" value="SIGNAL PEPTIDASE COMPLEX CATALYTIC SUBUNIT SEC11"/>
    <property type="match status" value="1"/>
</dbReference>
<accession>A0A516Q4V3</accession>
<name>A0A516Q4V3_9ACTN</name>
<comment type="subcellular location">
    <subcellularLocation>
        <location evidence="1">Membrane</location>
    </subcellularLocation>
</comment>
<keyword evidence="2 6" id="KW-0812">Transmembrane</keyword>
<evidence type="ECO:0000256" key="6">
    <source>
        <dbReference type="SAM" id="Phobius"/>
    </source>
</evidence>
<dbReference type="InterPro" id="IPR001733">
    <property type="entry name" value="Peptidase_S26B"/>
</dbReference>
<dbReference type="EMBL" id="CP041692">
    <property type="protein sequence ID" value="QDP98470.1"/>
    <property type="molecule type" value="Genomic_DNA"/>
</dbReference>
<keyword evidence="3 6" id="KW-1133">Transmembrane helix</keyword>
<dbReference type="GO" id="GO:0009003">
    <property type="term" value="F:signal peptidase activity"/>
    <property type="evidence" value="ECO:0007669"/>
    <property type="project" value="UniProtKB-EC"/>
</dbReference>
<dbReference type="GO" id="GO:0016020">
    <property type="term" value="C:membrane"/>
    <property type="evidence" value="ECO:0007669"/>
    <property type="project" value="UniProtKB-SubCell"/>
</dbReference>
<evidence type="ECO:0000256" key="5">
    <source>
        <dbReference type="NCBIfam" id="TIGR02228"/>
    </source>
</evidence>
<dbReference type="OrthoDB" id="3178064at2"/>
<evidence type="ECO:0000256" key="4">
    <source>
        <dbReference type="ARBA" id="ARBA00023136"/>
    </source>
</evidence>
<dbReference type="GO" id="GO:0004252">
    <property type="term" value="F:serine-type endopeptidase activity"/>
    <property type="evidence" value="ECO:0007669"/>
    <property type="project" value="UniProtKB-UniRule"/>
</dbReference>
<dbReference type="EC" id="3.4.21.89" evidence="5"/>
<protein>
    <recommendedName>
        <fullName evidence="5">Signal peptidase I</fullName>
        <ecNumber evidence="5">3.4.21.89</ecNumber>
    </recommendedName>
</protein>
<dbReference type="InterPro" id="IPR036286">
    <property type="entry name" value="LexA/Signal_pep-like_sf"/>
</dbReference>
<evidence type="ECO:0000256" key="1">
    <source>
        <dbReference type="ARBA" id="ARBA00004370"/>
    </source>
</evidence>
<keyword evidence="4 6" id="KW-0472">Membrane</keyword>
<evidence type="ECO:0000256" key="2">
    <source>
        <dbReference type="ARBA" id="ARBA00022692"/>
    </source>
</evidence>
<evidence type="ECO:0000256" key="3">
    <source>
        <dbReference type="ARBA" id="ARBA00022989"/>
    </source>
</evidence>
<dbReference type="SUPFAM" id="SSF51306">
    <property type="entry name" value="LexA/Signal peptidase"/>
    <property type="match status" value="1"/>
</dbReference>
<evidence type="ECO:0000313" key="7">
    <source>
        <dbReference type="EMBL" id="QDP98470.1"/>
    </source>
</evidence>
<dbReference type="KEGG" id="mik:FOE78_00030"/>
<dbReference type="NCBIfam" id="TIGR02228">
    <property type="entry name" value="sigpep_I_arch"/>
    <property type="match status" value="1"/>
</dbReference>
<dbReference type="GO" id="GO:0006465">
    <property type="term" value="P:signal peptide processing"/>
    <property type="evidence" value="ECO:0007669"/>
    <property type="project" value="UniProtKB-UniRule"/>
</dbReference>
<proteinExistence type="predicted"/>